<comment type="caution">
    <text evidence="2">The sequence shown here is derived from an EMBL/GenBank/DDBJ whole genome shotgun (WGS) entry which is preliminary data.</text>
</comment>
<gene>
    <name evidence="2" type="ORF">GCM10022287_06450</name>
</gene>
<protein>
    <submittedName>
        <fullName evidence="2">Cupin domain-containing protein</fullName>
    </submittedName>
</protein>
<dbReference type="Gene3D" id="2.60.120.10">
    <property type="entry name" value="Jelly Rolls"/>
    <property type="match status" value="1"/>
</dbReference>
<dbReference type="Proteomes" id="UP001501079">
    <property type="component" value="Unassembled WGS sequence"/>
</dbReference>
<dbReference type="InterPro" id="IPR014710">
    <property type="entry name" value="RmlC-like_jellyroll"/>
</dbReference>
<organism evidence="2 3">
    <name type="scientific">Gryllotalpicola koreensis</name>
    <dbReference type="NCBI Taxonomy" id="993086"/>
    <lineage>
        <taxon>Bacteria</taxon>
        <taxon>Bacillati</taxon>
        <taxon>Actinomycetota</taxon>
        <taxon>Actinomycetes</taxon>
        <taxon>Micrococcales</taxon>
        <taxon>Microbacteriaceae</taxon>
        <taxon>Gryllotalpicola</taxon>
    </lineage>
</organism>
<evidence type="ECO:0000313" key="2">
    <source>
        <dbReference type="EMBL" id="GAA4169680.1"/>
    </source>
</evidence>
<dbReference type="InterPro" id="IPR008579">
    <property type="entry name" value="UGlyAH_Cupin_dom"/>
</dbReference>
<accession>A0ABP7ZT32</accession>
<dbReference type="PANTHER" id="PTHR40943">
    <property type="entry name" value="CYTOPLASMIC PROTEIN-RELATED"/>
    <property type="match status" value="1"/>
</dbReference>
<dbReference type="SUPFAM" id="SSF51182">
    <property type="entry name" value="RmlC-like cupins"/>
    <property type="match status" value="1"/>
</dbReference>
<proteinExistence type="predicted"/>
<dbReference type="CDD" id="cd02227">
    <property type="entry name" value="cupin_TM1112-like"/>
    <property type="match status" value="1"/>
</dbReference>
<dbReference type="InterPro" id="IPR011051">
    <property type="entry name" value="RmlC_Cupin_sf"/>
</dbReference>
<sequence>MMRIHDAYTAIMTQTLRPADLGVAELEQKPLSPPSAEPLSGEILVRSAVAFANDTRTIVSSIWESDPGTSRWEFLTRGEIVHILAGRMVVTQDGGAPVELTAGSVAYYPIGWTGVWEVIEPVRKFYVVYR</sequence>
<feature type="domain" description="(S)-ureidoglycine aminohydrolase cupin" evidence="1">
    <location>
        <begin position="55"/>
        <end position="126"/>
    </location>
</feature>
<dbReference type="PANTHER" id="PTHR40943:SF1">
    <property type="entry name" value="CYTOPLASMIC PROTEIN"/>
    <property type="match status" value="1"/>
</dbReference>
<name>A0ABP7ZT32_9MICO</name>
<evidence type="ECO:0000313" key="3">
    <source>
        <dbReference type="Proteomes" id="UP001501079"/>
    </source>
</evidence>
<keyword evidence="3" id="KW-1185">Reference proteome</keyword>
<evidence type="ECO:0000259" key="1">
    <source>
        <dbReference type="Pfam" id="PF05899"/>
    </source>
</evidence>
<dbReference type="Pfam" id="PF05899">
    <property type="entry name" value="Cupin_3"/>
    <property type="match status" value="1"/>
</dbReference>
<reference evidence="3" key="1">
    <citation type="journal article" date="2019" name="Int. J. Syst. Evol. Microbiol.">
        <title>The Global Catalogue of Microorganisms (GCM) 10K type strain sequencing project: providing services to taxonomists for standard genome sequencing and annotation.</title>
        <authorList>
            <consortium name="The Broad Institute Genomics Platform"/>
            <consortium name="The Broad Institute Genome Sequencing Center for Infectious Disease"/>
            <person name="Wu L."/>
            <person name="Ma J."/>
        </authorList>
    </citation>
    <scope>NUCLEOTIDE SEQUENCE [LARGE SCALE GENOMIC DNA]</scope>
    <source>
        <strain evidence="3">JCM 17591</strain>
    </source>
</reference>
<dbReference type="EMBL" id="BAABBW010000001">
    <property type="protein sequence ID" value="GAA4169680.1"/>
    <property type="molecule type" value="Genomic_DNA"/>
</dbReference>